<evidence type="ECO:0000256" key="2">
    <source>
        <dbReference type="ARBA" id="ARBA00022676"/>
    </source>
</evidence>
<dbReference type="InterPro" id="IPR002654">
    <property type="entry name" value="Glyco_trans_25"/>
</dbReference>
<evidence type="ECO:0000259" key="4">
    <source>
        <dbReference type="Pfam" id="PF01755"/>
    </source>
</evidence>
<dbReference type="KEGG" id="csol:105362359"/>
<evidence type="ECO:0000256" key="3">
    <source>
        <dbReference type="ARBA" id="ARBA00022679"/>
    </source>
</evidence>
<proteinExistence type="inferred from homology"/>
<evidence type="ECO:0000256" key="1">
    <source>
        <dbReference type="ARBA" id="ARBA00006721"/>
    </source>
</evidence>
<keyword evidence="5" id="KW-1185">Reference proteome</keyword>
<dbReference type="Pfam" id="PF01755">
    <property type="entry name" value="Glyco_transf_25"/>
    <property type="match status" value="1"/>
</dbReference>
<dbReference type="GeneID" id="105362359"/>
<dbReference type="Gene3D" id="3.90.550.10">
    <property type="entry name" value="Spore Coat Polysaccharide Biosynthesis Protein SpsA, Chain A"/>
    <property type="match status" value="1"/>
</dbReference>
<dbReference type="GO" id="GO:0050211">
    <property type="term" value="F:procollagen galactosyltransferase activity"/>
    <property type="evidence" value="ECO:0007669"/>
    <property type="project" value="TreeGrafter"/>
</dbReference>
<dbReference type="AlphaFoldDB" id="A0AAJ6YHC1"/>
<evidence type="ECO:0000313" key="6">
    <source>
        <dbReference type="RefSeq" id="XP_011498094.1"/>
    </source>
</evidence>
<reference evidence="6" key="1">
    <citation type="submission" date="2025-08" db="UniProtKB">
        <authorList>
            <consortium name="RefSeq"/>
        </authorList>
    </citation>
    <scope>IDENTIFICATION</scope>
</reference>
<dbReference type="RefSeq" id="XP_011498094.1">
    <property type="nucleotide sequence ID" value="XM_011499792.1"/>
</dbReference>
<name>A0AAJ6YHC1_9HYME</name>
<gene>
    <name evidence="6" type="primary">LOC105362359</name>
</gene>
<accession>A0AAJ6YHC1</accession>
<organism evidence="5 6">
    <name type="scientific">Ceratosolen solmsi marchali</name>
    <dbReference type="NCBI Taxonomy" id="326594"/>
    <lineage>
        <taxon>Eukaryota</taxon>
        <taxon>Metazoa</taxon>
        <taxon>Ecdysozoa</taxon>
        <taxon>Arthropoda</taxon>
        <taxon>Hexapoda</taxon>
        <taxon>Insecta</taxon>
        <taxon>Pterygota</taxon>
        <taxon>Neoptera</taxon>
        <taxon>Endopterygota</taxon>
        <taxon>Hymenoptera</taxon>
        <taxon>Apocrita</taxon>
        <taxon>Proctotrupomorpha</taxon>
        <taxon>Chalcidoidea</taxon>
        <taxon>Agaonidae</taxon>
        <taxon>Agaoninae</taxon>
        <taxon>Ceratosolen</taxon>
    </lineage>
</organism>
<feature type="domain" description="Glycosyl transferase family 25" evidence="4">
    <location>
        <begin position="289"/>
        <end position="476"/>
    </location>
</feature>
<dbReference type="InterPro" id="IPR029044">
    <property type="entry name" value="Nucleotide-diphossugar_trans"/>
</dbReference>
<dbReference type="PANTHER" id="PTHR10730:SF53">
    <property type="entry name" value="GLYCOSYLTRANSFERASE 25 FAMILY MEMBER"/>
    <property type="match status" value="1"/>
</dbReference>
<dbReference type="InterPro" id="IPR050757">
    <property type="entry name" value="Collagen_mod_GT25"/>
</dbReference>
<dbReference type="CDD" id="cd06532">
    <property type="entry name" value="Glyco_transf_25"/>
    <property type="match status" value="1"/>
</dbReference>
<evidence type="ECO:0000313" key="5">
    <source>
        <dbReference type="Proteomes" id="UP000695007"/>
    </source>
</evidence>
<dbReference type="Proteomes" id="UP000695007">
    <property type="component" value="Unplaced"/>
</dbReference>
<keyword evidence="2" id="KW-0328">Glycosyltransferase</keyword>
<comment type="similarity">
    <text evidence="1">Belongs to the glycosyltransferase 25 family.</text>
</comment>
<keyword evidence="3" id="KW-0808">Transferase</keyword>
<protein>
    <submittedName>
        <fullName evidence="6">Glycosyltransferase 25 family member isoform X1</fullName>
    </submittedName>
</protein>
<dbReference type="PANTHER" id="PTHR10730">
    <property type="entry name" value="PROCOLLAGEN-LYSINE,2-OXOGLUTARATE 5-DIOXYGENASE/GLYCOSYLTRANSFERASE 25 FAMILY MEMBER"/>
    <property type="match status" value="1"/>
</dbReference>
<sequence length="490" mass="57774">MLQKRSRNLIVVKQLFVNIYLELLTEYYGIRSDNNIDNTIKILNTWLKEQGSNYFSVNVTMDPKTQGHEDEKGIADWTPSRFEHIIKLREEVLNYARKIWADFIFMLDADIFLTNPNTLNLLISKNVTVVAPILKSDGMYSNFWAGMSENYYYKRTEEYESILTKTKIGCFNVPMIHSAILIDLRRKDTDFLTYDSQYFNLYNGPRDDIITFALSANYSGIPLHICNDENYGFIMVPLENQDIIEQDYQQITNLKLEMLAAADQEFIQISETMKSFVVYPKKNTLGLSNIYMINLFRRPERRRRMLACFDELGIKAEVINAIDGRTLNESILNSWNIKIMPGYKDPYHKRYCKYRPMTMGEVGCFLSHYIVWNKILEDNHMYTLVMEDDVKFEPYFRQKLTFILQELQHFKSDWDLVYLGRKQMQKDPENVVNGSQYLVYAGYSYWTIGYMLSANGARKLIDAKPLENLIPVDEFIPIMYNNHPRLERIF</sequence>